<dbReference type="SMART" id="SM00205">
    <property type="entry name" value="THN"/>
    <property type="match status" value="1"/>
</dbReference>
<dbReference type="FunFam" id="2.60.110.10:FF:000004">
    <property type="entry name" value="THAUMATIN-LIKE PROTEIN 1"/>
    <property type="match status" value="1"/>
</dbReference>
<feature type="disulfide bond" evidence="1">
    <location>
        <begin position="97"/>
        <end position="103"/>
    </location>
</feature>
<name>A0AAV5KGW7_9ROSI</name>
<dbReference type="EMBL" id="BPVZ01000064">
    <property type="protein sequence ID" value="GKV23843.1"/>
    <property type="molecule type" value="Genomic_DNA"/>
</dbReference>
<feature type="disulfide bond" evidence="1">
    <location>
        <begin position="192"/>
        <end position="202"/>
    </location>
</feature>
<feature type="disulfide bond" evidence="1">
    <location>
        <begin position="155"/>
        <end position="215"/>
    </location>
</feature>
<evidence type="ECO:0000256" key="2">
    <source>
        <dbReference type="SAM" id="SignalP"/>
    </source>
</evidence>
<dbReference type="SUPFAM" id="SSF49870">
    <property type="entry name" value="Osmotin, thaumatin-like protein"/>
    <property type="match status" value="1"/>
</dbReference>
<dbReference type="Proteomes" id="UP001054252">
    <property type="component" value="Unassembled WGS sequence"/>
</dbReference>
<evidence type="ECO:0008006" key="5">
    <source>
        <dbReference type="Google" id="ProtNLM"/>
    </source>
</evidence>
<keyword evidence="1" id="KW-1015">Disulfide bond</keyword>
<gene>
    <name evidence="3" type="ORF">SLEP1_g33533</name>
</gene>
<dbReference type="Pfam" id="PF00314">
    <property type="entry name" value="Thaumatin"/>
    <property type="match status" value="1"/>
</dbReference>
<dbReference type="AlphaFoldDB" id="A0AAV5KGW7"/>
<dbReference type="Gene3D" id="2.60.110.10">
    <property type="entry name" value="Thaumatin"/>
    <property type="match status" value="1"/>
</dbReference>
<reference evidence="3 4" key="1">
    <citation type="journal article" date="2021" name="Commun. Biol.">
        <title>The genome of Shorea leprosula (Dipterocarpaceae) highlights the ecological relevance of drought in aseasonal tropical rainforests.</title>
        <authorList>
            <person name="Ng K.K.S."/>
            <person name="Kobayashi M.J."/>
            <person name="Fawcett J.A."/>
            <person name="Hatakeyama M."/>
            <person name="Paape T."/>
            <person name="Ng C.H."/>
            <person name="Ang C.C."/>
            <person name="Tnah L.H."/>
            <person name="Lee C.T."/>
            <person name="Nishiyama T."/>
            <person name="Sese J."/>
            <person name="O'Brien M.J."/>
            <person name="Copetti D."/>
            <person name="Mohd Noor M.I."/>
            <person name="Ong R.C."/>
            <person name="Putra M."/>
            <person name="Sireger I.Z."/>
            <person name="Indrioko S."/>
            <person name="Kosugi Y."/>
            <person name="Izuno A."/>
            <person name="Isagi Y."/>
            <person name="Lee S.L."/>
            <person name="Shimizu K.K."/>
        </authorList>
    </citation>
    <scope>NUCLEOTIDE SEQUENCE [LARGE SCALE GENOMIC DNA]</scope>
    <source>
        <strain evidence="3">214</strain>
    </source>
</reference>
<feature type="disulfide bond" evidence="1">
    <location>
        <begin position="182"/>
        <end position="191"/>
    </location>
</feature>
<dbReference type="PANTHER" id="PTHR31048">
    <property type="entry name" value="OS03G0233200 PROTEIN"/>
    <property type="match status" value="1"/>
</dbReference>
<feature type="signal peptide" evidence="2">
    <location>
        <begin position="1"/>
        <end position="18"/>
    </location>
</feature>
<organism evidence="3 4">
    <name type="scientific">Rubroshorea leprosula</name>
    <dbReference type="NCBI Taxonomy" id="152421"/>
    <lineage>
        <taxon>Eukaryota</taxon>
        <taxon>Viridiplantae</taxon>
        <taxon>Streptophyta</taxon>
        <taxon>Embryophyta</taxon>
        <taxon>Tracheophyta</taxon>
        <taxon>Spermatophyta</taxon>
        <taxon>Magnoliopsida</taxon>
        <taxon>eudicotyledons</taxon>
        <taxon>Gunneridae</taxon>
        <taxon>Pentapetalae</taxon>
        <taxon>rosids</taxon>
        <taxon>malvids</taxon>
        <taxon>Malvales</taxon>
        <taxon>Dipterocarpaceae</taxon>
        <taxon>Rubroshorea</taxon>
    </lineage>
</organism>
<proteinExistence type="predicted"/>
<feature type="disulfide bond" evidence="1">
    <location>
        <begin position="163"/>
        <end position="178"/>
    </location>
</feature>
<sequence>MAPNFLMLVCIFIILASGAKLYVNAVNLTLVNLCKETIWPGIITHNNNPGEGFTLKMGQTALYNVPDGWSGRIWARTGCSFDKNGGNASSKCQTGDCGPSVNCTSPGNLPVTIAELTLGVGGLIDYYDVSLVDGFNVPIVVKPANGKGNCSTAGCDGDLRDTCPSELAVKSNGTVTACRSSCDVFNTDEYCCRGTYLDPVTCLPTNYSSAFKQACPGASSYAGDILTVTCSSTEYIVAFCALR</sequence>
<evidence type="ECO:0000256" key="1">
    <source>
        <dbReference type="PIRSR" id="PIRSR002703-1"/>
    </source>
</evidence>
<protein>
    <recommendedName>
        <fullName evidence="5">Thaumatin-like protein</fullName>
    </recommendedName>
</protein>
<dbReference type="InterPro" id="IPR001938">
    <property type="entry name" value="Thaumatin"/>
</dbReference>
<keyword evidence="2" id="KW-0732">Signal</keyword>
<dbReference type="PRINTS" id="PR00347">
    <property type="entry name" value="THAUMATIN"/>
</dbReference>
<keyword evidence="4" id="KW-1185">Reference proteome</keyword>
<dbReference type="InterPro" id="IPR037176">
    <property type="entry name" value="Osmotin/thaumatin-like_sf"/>
</dbReference>
<feature type="disulfide bond" evidence="1">
    <location>
        <begin position="150"/>
        <end position="230"/>
    </location>
</feature>
<dbReference type="CDD" id="cd09218">
    <property type="entry name" value="TLP-PA"/>
    <property type="match status" value="1"/>
</dbReference>
<dbReference type="PIRSF" id="PIRSF002703">
    <property type="entry name" value="Thaumatin"/>
    <property type="match status" value="1"/>
</dbReference>
<feature type="disulfide bond" evidence="1">
    <location>
        <begin position="34"/>
        <end position="240"/>
    </location>
</feature>
<dbReference type="PROSITE" id="PS51367">
    <property type="entry name" value="THAUMATIN_2"/>
    <property type="match status" value="1"/>
</dbReference>
<evidence type="ECO:0000313" key="3">
    <source>
        <dbReference type="EMBL" id="GKV23843.1"/>
    </source>
</evidence>
<evidence type="ECO:0000313" key="4">
    <source>
        <dbReference type="Proteomes" id="UP001054252"/>
    </source>
</evidence>
<feature type="chain" id="PRO_5043899049" description="Thaumatin-like protein" evidence="2">
    <location>
        <begin position="19"/>
        <end position="243"/>
    </location>
</feature>
<accession>A0AAV5KGW7</accession>
<feature type="disulfide bond" evidence="1">
    <location>
        <begin position="79"/>
        <end position="92"/>
    </location>
</feature>
<comment type="caution">
    <text evidence="3">The sequence shown here is derived from an EMBL/GenBank/DDBJ whole genome shotgun (WGS) entry which is preliminary data.</text>
</comment>